<evidence type="ECO:0000313" key="2">
    <source>
        <dbReference type="EMBL" id="SFE47346.1"/>
    </source>
</evidence>
<evidence type="ECO:0000313" key="3">
    <source>
        <dbReference type="Proteomes" id="UP000198977"/>
    </source>
</evidence>
<name>A0A1I2AU33_9RHOB</name>
<reference evidence="3" key="1">
    <citation type="submission" date="2016-10" db="EMBL/GenBank/DDBJ databases">
        <authorList>
            <person name="Varghese N."/>
            <person name="Submissions S."/>
        </authorList>
    </citation>
    <scope>NUCLEOTIDE SEQUENCE [LARGE SCALE GENOMIC DNA]</scope>
    <source>
        <strain evidence="3">DSM 11443</strain>
    </source>
</reference>
<feature type="region of interest" description="Disordered" evidence="1">
    <location>
        <begin position="21"/>
        <end position="79"/>
    </location>
</feature>
<dbReference type="STRING" id="74348.SAMN04488523_107194"/>
<dbReference type="OrthoDB" id="7739218at2"/>
<proteinExistence type="predicted"/>
<dbReference type="AlphaFoldDB" id="A0A1I2AU33"/>
<dbReference type="RefSeq" id="WP_093924017.1">
    <property type="nucleotide sequence ID" value="NZ_FOMW01000007.1"/>
</dbReference>
<evidence type="ECO:0008006" key="4">
    <source>
        <dbReference type="Google" id="ProtNLM"/>
    </source>
</evidence>
<organism evidence="2 3">
    <name type="scientific">Sulfitobacter brevis</name>
    <dbReference type="NCBI Taxonomy" id="74348"/>
    <lineage>
        <taxon>Bacteria</taxon>
        <taxon>Pseudomonadati</taxon>
        <taxon>Pseudomonadota</taxon>
        <taxon>Alphaproteobacteria</taxon>
        <taxon>Rhodobacterales</taxon>
        <taxon>Roseobacteraceae</taxon>
        <taxon>Sulfitobacter</taxon>
    </lineage>
</organism>
<keyword evidence="3" id="KW-1185">Reference proteome</keyword>
<gene>
    <name evidence="2" type="ORF">SAMN04488523_107194</name>
</gene>
<evidence type="ECO:0000256" key="1">
    <source>
        <dbReference type="SAM" id="MobiDB-lite"/>
    </source>
</evidence>
<dbReference type="PROSITE" id="PS51257">
    <property type="entry name" value="PROKAR_LIPOPROTEIN"/>
    <property type="match status" value="1"/>
</dbReference>
<dbReference type="EMBL" id="FOMW01000007">
    <property type="protein sequence ID" value="SFE47346.1"/>
    <property type="molecule type" value="Genomic_DNA"/>
</dbReference>
<accession>A0A1I2AU33</accession>
<dbReference type="Proteomes" id="UP000198977">
    <property type="component" value="Unassembled WGS sequence"/>
</dbReference>
<sequence>MKLNLVGLLLCTVLAGCGGTAPFGEKEESTDTGTTDPDANGGTIESDRTVPPGTASPQPSSTIFRKEPESPTGNGFAQNIRYDSVNDTFAVDNLPFDGGADTPYQRGDAVSSFGTYAVYEALRQYPDSANNTPINQFRHRAIYGVSRSGETEFAIVRTGAYSDYGFGGFVYERNGTVTLPTSGQAIYNGSGAGLRDREGNGGLEYSTSNVQIAIDFDDFDAATGRYEGAVDGFLFDRRVFNLEGEEITNDVLGRINAENNSSLTAIPTAVFTVKPNALDKNGEIVGAVTSRFNNNDGDVVAYETGQYYAIISGEQADEIVGIIVTETTRDPVADKLRDTTGFTIYREAQN</sequence>
<protein>
    <recommendedName>
        <fullName evidence="4">Transferrin-binding protein B C-lobe/N-lobe beta barrel domain-containing protein</fullName>
    </recommendedName>
</protein>